<organism evidence="2 3">
    <name type="scientific">Crassostrea virginica</name>
    <name type="common">Eastern oyster</name>
    <dbReference type="NCBI Taxonomy" id="6565"/>
    <lineage>
        <taxon>Eukaryota</taxon>
        <taxon>Metazoa</taxon>
        <taxon>Spiralia</taxon>
        <taxon>Lophotrochozoa</taxon>
        <taxon>Mollusca</taxon>
        <taxon>Bivalvia</taxon>
        <taxon>Autobranchia</taxon>
        <taxon>Pteriomorphia</taxon>
        <taxon>Ostreida</taxon>
        <taxon>Ostreoidea</taxon>
        <taxon>Ostreidae</taxon>
        <taxon>Crassostrea</taxon>
    </lineage>
</organism>
<reference evidence="3" key="1">
    <citation type="submission" date="2025-08" db="UniProtKB">
        <authorList>
            <consortium name="RefSeq"/>
        </authorList>
    </citation>
    <scope>IDENTIFICATION</scope>
    <source>
        <tissue evidence="3">Whole sample</tissue>
    </source>
</reference>
<dbReference type="KEGG" id="cvn:111101940"/>
<accession>A0A8B8AG06</accession>
<dbReference type="AlphaFoldDB" id="A0A8B8AG06"/>
<dbReference type="GeneID" id="111101940"/>
<evidence type="ECO:0000313" key="3">
    <source>
        <dbReference type="RefSeq" id="XP_022290301.1"/>
    </source>
</evidence>
<evidence type="ECO:0000313" key="2">
    <source>
        <dbReference type="Proteomes" id="UP000694844"/>
    </source>
</evidence>
<feature type="transmembrane region" description="Helical" evidence="1">
    <location>
        <begin position="6"/>
        <end position="23"/>
    </location>
</feature>
<gene>
    <name evidence="3" type="primary">LOC111101940</name>
</gene>
<dbReference type="Proteomes" id="UP000694844">
    <property type="component" value="Chromosome 6"/>
</dbReference>
<keyword evidence="1" id="KW-0472">Membrane</keyword>
<keyword evidence="1" id="KW-0812">Transmembrane</keyword>
<name>A0A8B8AG06_CRAVI</name>
<dbReference type="RefSeq" id="XP_022290301.1">
    <property type="nucleotide sequence ID" value="XM_022434593.1"/>
</dbReference>
<sequence>MPWIVPSLAASVYFYAITFFIVYHPSMPKDEMYQDPCFEDLTHSNYPLLPLITVKHKNYIWYDVGPTCQVCCLSQGSVDVYYRYYDPLMTNNVTLYQEVFGNPVHVPFTATKSHHSGIGNLYKIVFSRYQYQPGFYELRITNRYGSTRVKFNILYSDAGSTNPGCTNPLKCKLGRSVRDTKAMAPQPIMNELESKFNPGSP</sequence>
<keyword evidence="1" id="KW-1133">Transmembrane helix</keyword>
<protein>
    <submittedName>
        <fullName evidence="3">Uncharacterized protein LOC111101940</fullName>
    </submittedName>
</protein>
<proteinExistence type="predicted"/>
<evidence type="ECO:0000256" key="1">
    <source>
        <dbReference type="SAM" id="Phobius"/>
    </source>
</evidence>
<keyword evidence="2" id="KW-1185">Reference proteome</keyword>
<dbReference type="OrthoDB" id="10497530at2759"/>